<evidence type="ECO:0000256" key="5">
    <source>
        <dbReference type="ARBA" id="ARBA00022691"/>
    </source>
</evidence>
<proteinExistence type="inferred from homology"/>
<dbReference type="GO" id="GO:0032259">
    <property type="term" value="P:methylation"/>
    <property type="evidence" value="ECO:0007669"/>
    <property type="project" value="UniProtKB-KW"/>
</dbReference>
<dbReference type="PRINTS" id="PR00506">
    <property type="entry name" value="D21N6MTFRASE"/>
</dbReference>
<dbReference type="GO" id="GO:0009007">
    <property type="term" value="F:site-specific DNA-methyltransferase (adenine-specific) activity"/>
    <property type="evidence" value="ECO:0007669"/>
    <property type="project" value="UniProtKB-EC"/>
</dbReference>
<evidence type="ECO:0000259" key="8">
    <source>
        <dbReference type="Pfam" id="PF18273"/>
    </source>
</evidence>
<organism evidence="9 10">
    <name type="scientific">Fibrobacter intestinalis</name>
    <dbReference type="NCBI Taxonomy" id="28122"/>
    <lineage>
        <taxon>Bacteria</taxon>
        <taxon>Pseudomonadati</taxon>
        <taxon>Fibrobacterota</taxon>
        <taxon>Fibrobacteria</taxon>
        <taxon>Fibrobacterales</taxon>
        <taxon>Fibrobacteraceae</taxon>
        <taxon>Fibrobacter</taxon>
    </lineage>
</organism>
<evidence type="ECO:0000256" key="1">
    <source>
        <dbReference type="ARBA" id="ARBA00006594"/>
    </source>
</evidence>
<name>A0A1M6X0P8_9BACT</name>
<dbReference type="Pfam" id="PF01555">
    <property type="entry name" value="N6_N4_Mtase"/>
    <property type="match status" value="1"/>
</dbReference>
<evidence type="ECO:0000313" key="9">
    <source>
        <dbReference type="EMBL" id="SHK99516.1"/>
    </source>
</evidence>
<accession>A0A1M6X0P8</accession>
<feature type="domain" description="DNA methylase N-4/N-6" evidence="7">
    <location>
        <begin position="121"/>
        <end position="448"/>
    </location>
</feature>
<comment type="catalytic activity">
    <reaction evidence="6">
        <text>a 2'-deoxyadenosine in DNA + S-adenosyl-L-methionine = an N(6)-methyl-2'-deoxyadenosine in DNA + S-adenosyl-L-homocysteine + H(+)</text>
        <dbReference type="Rhea" id="RHEA:15197"/>
        <dbReference type="Rhea" id="RHEA-COMP:12418"/>
        <dbReference type="Rhea" id="RHEA-COMP:12419"/>
        <dbReference type="ChEBI" id="CHEBI:15378"/>
        <dbReference type="ChEBI" id="CHEBI:57856"/>
        <dbReference type="ChEBI" id="CHEBI:59789"/>
        <dbReference type="ChEBI" id="CHEBI:90615"/>
        <dbReference type="ChEBI" id="CHEBI:90616"/>
        <dbReference type="EC" id="2.1.1.72"/>
    </reaction>
</comment>
<feature type="domain" description="Type III R-M EcoP15I C-terminal" evidence="8">
    <location>
        <begin position="527"/>
        <end position="616"/>
    </location>
</feature>
<evidence type="ECO:0000256" key="6">
    <source>
        <dbReference type="ARBA" id="ARBA00047942"/>
    </source>
</evidence>
<dbReference type="SUPFAM" id="SSF53335">
    <property type="entry name" value="S-adenosyl-L-methionine-dependent methyltransferases"/>
    <property type="match status" value="1"/>
</dbReference>
<dbReference type="InterPro" id="IPR002052">
    <property type="entry name" value="DNA_methylase_N6_adenine_CS"/>
</dbReference>
<dbReference type="Gene3D" id="3.40.50.150">
    <property type="entry name" value="Vaccinia Virus protein VP39"/>
    <property type="match status" value="1"/>
</dbReference>
<dbReference type="EMBL" id="FRAW01000028">
    <property type="protein sequence ID" value="SHK99516.1"/>
    <property type="molecule type" value="Genomic_DNA"/>
</dbReference>
<dbReference type="InterPro" id="IPR041405">
    <property type="entry name" value="T3RM_EcoP15I_C"/>
</dbReference>
<dbReference type="RefSeq" id="WP_159433724.1">
    <property type="nucleotide sequence ID" value="NZ_FRAW01000028.1"/>
</dbReference>
<evidence type="ECO:0000259" key="7">
    <source>
        <dbReference type="Pfam" id="PF01555"/>
    </source>
</evidence>
<dbReference type="GO" id="GO:0003677">
    <property type="term" value="F:DNA binding"/>
    <property type="evidence" value="ECO:0007669"/>
    <property type="project" value="InterPro"/>
</dbReference>
<dbReference type="PIRSF" id="PIRSF015855">
    <property type="entry name" value="TypeIII_Mtase_mKpnI"/>
    <property type="match status" value="1"/>
</dbReference>
<dbReference type="Pfam" id="PF18273">
    <property type="entry name" value="T3RM_EcoP15I_C"/>
    <property type="match status" value="1"/>
</dbReference>
<keyword evidence="3 9" id="KW-0489">Methyltransferase</keyword>
<dbReference type="GO" id="GO:0008170">
    <property type="term" value="F:N-methyltransferase activity"/>
    <property type="evidence" value="ECO:0007669"/>
    <property type="project" value="InterPro"/>
</dbReference>
<dbReference type="AlphaFoldDB" id="A0A1M6X0P8"/>
<evidence type="ECO:0000256" key="3">
    <source>
        <dbReference type="ARBA" id="ARBA00022603"/>
    </source>
</evidence>
<evidence type="ECO:0000256" key="4">
    <source>
        <dbReference type="ARBA" id="ARBA00022679"/>
    </source>
</evidence>
<protein>
    <recommendedName>
        <fullName evidence="2">site-specific DNA-methyltransferase (adenine-specific)</fullName>
        <ecNumber evidence="2">2.1.1.72</ecNumber>
    </recommendedName>
</protein>
<evidence type="ECO:0000256" key="2">
    <source>
        <dbReference type="ARBA" id="ARBA00011900"/>
    </source>
</evidence>
<sequence length="627" mass="71840">MVRDIMQKNEKVNPNNDLLKKLKALIPNAFGKDGTVDADAIRYWAEHAVGDKHLVVEERETFNFLGKDYARLLYALDTETVIVPDEENNQKNENKDSENLYLSGDNLEVLKHLRRSYEGRIKCIYIDPPYNTGSDDFVYNDSFDFSEKDLQEKLGIDEPERAQKILKMKKRGSRSHAAWLTFMYPRLKLARDLLKDDGVIFISIDDNEQANLKILCDEIFGEENLICSFIWKKRQMVDSRTKNGASKDHDYLLCFSRSDDVGIRGSYTDKTKYKNPDNDPRGDWMSADMTGLATAAQRPNLHYDLIDPETGKVYPCPPTGWRYERKRMNEFIQGGEILFPDDVAKRPRRKKFLKDVESEFTGISSVLDTVYSTQGTRELRELFDGRELFDFPKPVDYIKMVLEQGAFSPRDSIILDFFSGSGTTAHAIMQLNAEDGGNRKYIMVQIPAECPEQSEAFKAGYKTLDQIGMERIRRAAAKIQSEHPDAKGDFGFKHYSIEKPKEKTLDALEKFVPNPNFGADNILKAFGSKTVLATWMVDDGHTFNASVETIDLDGYTAYKVKDYLYLIDKDIGSKHMKALFQKYDEDKEFKPKHIVVFGYSFGITALETLKGNIKSVEGIDINLEIRY</sequence>
<gene>
    <name evidence="9" type="ORF">SAMN05720469_12816</name>
</gene>
<dbReference type="InterPro" id="IPR029063">
    <property type="entry name" value="SAM-dependent_MTases_sf"/>
</dbReference>
<comment type="similarity">
    <text evidence="1">Belongs to the N(4)/N(6)-methyltransferase family.</text>
</comment>
<reference evidence="10" key="1">
    <citation type="submission" date="2016-11" db="EMBL/GenBank/DDBJ databases">
        <authorList>
            <person name="Varghese N."/>
            <person name="Submissions S."/>
        </authorList>
    </citation>
    <scope>NUCLEOTIDE SEQUENCE [LARGE SCALE GENOMIC DNA]</scope>
    <source>
        <strain evidence="10">UWOS</strain>
    </source>
</reference>
<evidence type="ECO:0000313" key="10">
    <source>
        <dbReference type="Proteomes" id="UP000184275"/>
    </source>
</evidence>
<dbReference type="PROSITE" id="PS00092">
    <property type="entry name" value="N6_MTASE"/>
    <property type="match status" value="1"/>
</dbReference>
<keyword evidence="10" id="KW-1185">Reference proteome</keyword>
<keyword evidence="5" id="KW-0949">S-adenosyl-L-methionine</keyword>
<dbReference type="EC" id="2.1.1.72" evidence="2"/>
<keyword evidence="4 9" id="KW-0808">Transferase</keyword>
<dbReference type="Proteomes" id="UP000184275">
    <property type="component" value="Unassembled WGS sequence"/>
</dbReference>
<dbReference type="InterPro" id="IPR002941">
    <property type="entry name" value="DNA_methylase_N4/N6"/>
</dbReference>
<dbReference type="InterPro" id="IPR002295">
    <property type="entry name" value="N4/N6-MTase_EcoPI_Mod-like"/>
</dbReference>